<dbReference type="PROSITE" id="PS50011">
    <property type="entry name" value="PROTEIN_KINASE_DOM"/>
    <property type="match status" value="1"/>
</dbReference>
<dbReference type="FunFam" id="3.30.200.20:FF:000035">
    <property type="entry name" value="Serine/threonine protein kinase Stk1"/>
    <property type="match status" value="1"/>
</dbReference>
<comment type="catalytic activity">
    <reaction evidence="7">
        <text>L-threonyl-[protein] + ATP = O-phospho-L-threonyl-[protein] + ADP + H(+)</text>
        <dbReference type="Rhea" id="RHEA:46608"/>
        <dbReference type="Rhea" id="RHEA-COMP:11060"/>
        <dbReference type="Rhea" id="RHEA-COMP:11605"/>
        <dbReference type="ChEBI" id="CHEBI:15378"/>
        <dbReference type="ChEBI" id="CHEBI:30013"/>
        <dbReference type="ChEBI" id="CHEBI:30616"/>
        <dbReference type="ChEBI" id="CHEBI:61977"/>
        <dbReference type="ChEBI" id="CHEBI:456216"/>
        <dbReference type="EC" id="2.7.11.1"/>
    </reaction>
</comment>
<dbReference type="SMART" id="SM00220">
    <property type="entry name" value="S_TKc"/>
    <property type="match status" value="1"/>
</dbReference>
<dbReference type="Gene3D" id="3.30.200.20">
    <property type="entry name" value="Phosphorylase Kinase, domain 1"/>
    <property type="match status" value="1"/>
</dbReference>
<evidence type="ECO:0000256" key="8">
    <source>
        <dbReference type="ARBA" id="ARBA00048679"/>
    </source>
</evidence>
<dbReference type="CDD" id="cd14014">
    <property type="entry name" value="STKc_PknB_like"/>
    <property type="match status" value="1"/>
</dbReference>
<evidence type="ECO:0000313" key="13">
    <source>
        <dbReference type="EMBL" id="AXA37348.1"/>
    </source>
</evidence>
<feature type="region of interest" description="Disordered" evidence="10">
    <location>
        <begin position="320"/>
        <end position="339"/>
    </location>
</feature>
<dbReference type="AlphaFoldDB" id="A0A2Z4Y944"/>
<feature type="domain" description="Protein kinase" evidence="12">
    <location>
        <begin position="9"/>
        <end position="275"/>
    </location>
</feature>
<proteinExistence type="predicted"/>
<dbReference type="SUPFAM" id="SSF56112">
    <property type="entry name" value="Protein kinase-like (PK-like)"/>
    <property type="match status" value="1"/>
</dbReference>
<dbReference type="Proteomes" id="UP000262583">
    <property type="component" value="Chromosome"/>
</dbReference>
<keyword evidence="5 13" id="KW-0418">Kinase</keyword>
<dbReference type="PANTHER" id="PTHR43289:SF34">
    <property type="entry name" value="SERINE_THREONINE-PROTEIN KINASE YBDM-RELATED"/>
    <property type="match status" value="1"/>
</dbReference>
<reference evidence="13 14" key="1">
    <citation type="submission" date="2018-05" db="EMBL/GenBank/DDBJ databases">
        <title>A metagenomic window into the 2 km-deep terrestrial subsurface aquifer revealed taxonomically and functionally diverse microbial community comprising novel uncultured bacterial lineages.</title>
        <authorList>
            <person name="Kadnikov V.V."/>
            <person name="Mardanov A.V."/>
            <person name="Beletsky A.V."/>
            <person name="Banks D."/>
            <person name="Pimenov N.V."/>
            <person name="Frank Y.A."/>
            <person name="Karnachuk O.V."/>
            <person name="Ravin N.V."/>
        </authorList>
    </citation>
    <scope>NUCLEOTIDE SEQUENCE [LARGE SCALE GENOMIC DNA]</scope>
    <source>
        <strain evidence="13">BY</strain>
    </source>
</reference>
<accession>A0A2Z4Y944</accession>
<keyword evidence="2 13" id="KW-0723">Serine/threonine-protein kinase</keyword>
<evidence type="ECO:0000259" key="12">
    <source>
        <dbReference type="PROSITE" id="PS50011"/>
    </source>
</evidence>
<keyword evidence="3" id="KW-0808">Transferase</keyword>
<keyword evidence="11" id="KW-1133">Transmembrane helix</keyword>
<evidence type="ECO:0000256" key="9">
    <source>
        <dbReference type="PROSITE-ProRule" id="PRU10141"/>
    </source>
</evidence>
<evidence type="ECO:0000256" key="4">
    <source>
        <dbReference type="ARBA" id="ARBA00022741"/>
    </source>
</evidence>
<dbReference type="InterPro" id="IPR011009">
    <property type="entry name" value="Kinase-like_dom_sf"/>
</dbReference>
<evidence type="ECO:0000256" key="1">
    <source>
        <dbReference type="ARBA" id="ARBA00012513"/>
    </source>
</evidence>
<feature type="region of interest" description="Disordered" evidence="10">
    <location>
        <begin position="276"/>
        <end position="311"/>
    </location>
</feature>
<evidence type="ECO:0000256" key="10">
    <source>
        <dbReference type="SAM" id="MobiDB-lite"/>
    </source>
</evidence>
<feature type="transmembrane region" description="Helical" evidence="11">
    <location>
        <begin position="362"/>
        <end position="380"/>
    </location>
</feature>
<evidence type="ECO:0000313" key="14">
    <source>
        <dbReference type="Proteomes" id="UP000262583"/>
    </source>
</evidence>
<sequence>MSELIAGKYEILEVIGRGGMGTVYKARQHNLDRIVALKMLSEEMASDPEFRARFQQEAQVVARLNHPNIVAVYDIEPYQATFCIIMEFVDGKSLQKIIDEGGLPERDVLLIGAQIARALHYAHEQGVVHRDVKPDNILVTRENIAKITDFGIARFRESKLRTQTGISMGTPRFMSPEQVTGKNVDGQSDLYSLGVCLYYALTGKVPFDGENAIAIATRHIYESPVPPSQLNPSISAEAEKVVMRALEKTKAERFATGEEMAQALEQAAGAKRPIVVGGSSVTPVPDGATRRMPTQTTPSGVSPDTGWRTPTGLRKILQLGPESPAEATEGSPPTPPRLTTRITEAPIVTDAGRSAWDFVKRYWMGIGAVGLVLLAILYVVQAHRSADLLTTPSPQTGVREPRPGEIGKRFEELDGQVKALLAEGRALEARQLVTEFRTAHPQAETSAVETLLDRVNAALPLSEIEELTKRRDEKGKRYYRDPKTLALARAYLEAARELYAGMQKPYPGEGYLKLLDQNSGPNRIENDEQRANQAFARAKELVNFPERWEEAEQALVEAIGYAPDRYQYWLELAKLYRNNMFIDDARVLLRYIENHAPKNTREYQEASQLLRDLEKPVSGPRPTPSS</sequence>
<protein>
    <recommendedName>
        <fullName evidence="1">non-specific serine/threonine protein kinase</fullName>
        <ecNumber evidence="1">2.7.11.1</ecNumber>
    </recommendedName>
</protein>
<dbReference type="GO" id="GO:0004674">
    <property type="term" value="F:protein serine/threonine kinase activity"/>
    <property type="evidence" value="ECO:0007669"/>
    <property type="project" value="UniProtKB-KW"/>
</dbReference>
<keyword evidence="4 9" id="KW-0547">Nucleotide-binding</keyword>
<dbReference type="Pfam" id="PF00069">
    <property type="entry name" value="Pkinase"/>
    <property type="match status" value="1"/>
</dbReference>
<dbReference type="PANTHER" id="PTHR43289">
    <property type="entry name" value="MITOGEN-ACTIVATED PROTEIN KINASE KINASE KINASE 20-RELATED"/>
    <property type="match status" value="1"/>
</dbReference>
<dbReference type="FunFam" id="1.10.510.10:FF:000021">
    <property type="entry name" value="Serine/threonine protein kinase"/>
    <property type="match status" value="1"/>
</dbReference>
<dbReference type="InterPro" id="IPR017441">
    <property type="entry name" value="Protein_kinase_ATP_BS"/>
</dbReference>
<dbReference type="KEGG" id="schv:BRCON_2606"/>
<evidence type="ECO:0000256" key="5">
    <source>
        <dbReference type="ARBA" id="ARBA00022777"/>
    </source>
</evidence>
<dbReference type="InterPro" id="IPR008271">
    <property type="entry name" value="Ser/Thr_kinase_AS"/>
</dbReference>
<gene>
    <name evidence="13" type="ORF">BRCON_2606</name>
</gene>
<evidence type="ECO:0000256" key="3">
    <source>
        <dbReference type="ARBA" id="ARBA00022679"/>
    </source>
</evidence>
<evidence type="ECO:0000256" key="11">
    <source>
        <dbReference type="SAM" id="Phobius"/>
    </source>
</evidence>
<keyword evidence="6 9" id="KW-0067">ATP-binding</keyword>
<dbReference type="GO" id="GO:0005524">
    <property type="term" value="F:ATP binding"/>
    <property type="evidence" value="ECO:0007669"/>
    <property type="project" value="UniProtKB-UniRule"/>
</dbReference>
<feature type="binding site" evidence="9">
    <location>
        <position position="38"/>
    </location>
    <ligand>
        <name>ATP</name>
        <dbReference type="ChEBI" id="CHEBI:30616"/>
    </ligand>
</feature>
<feature type="compositionally biased region" description="Polar residues" evidence="10">
    <location>
        <begin position="292"/>
        <end position="302"/>
    </location>
</feature>
<keyword evidence="11" id="KW-0812">Transmembrane</keyword>
<comment type="catalytic activity">
    <reaction evidence="8">
        <text>L-seryl-[protein] + ATP = O-phospho-L-seryl-[protein] + ADP + H(+)</text>
        <dbReference type="Rhea" id="RHEA:17989"/>
        <dbReference type="Rhea" id="RHEA-COMP:9863"/>
        <dbReference type="Rhea" id="RHEA-COMP:11604"/>
        <dbReference type="ChEBI" id="CHEBI:15378"/>
        <dbReference type="ChEBI" id="CHEBI:29999"/>
        <dbReference type="ChEBI" id="CHEBI:30616"/>
        <dbReference type="ChEBI" id="CHEBI:83421"/>
        <dbReference type="ChEBI" id="CHEBI:456216"/>
        <dbReference type="EC" id="2.7.11.1"/>
    </reaction>
</comment>
<dbReference type="EMBL" id="CP030759">
    <property type="protein sequence ID" value="AXA37348.1"/>
    <property type="molecule type" value="Genomic_DNA"/>
</dbReference>
<dbReference type="EC" id="2.7.11.1" evidence="1"/>
<feature type="region of interest" description="Disordered" evidence="10">
    <location>
        <begin position="605"/>
        <end position="626"/>
    </location>
</feature>
<dbReference type="InterPro" id="IPR011990">
    <property type="entry name" value="TPR-like_helical_dom_sf"/>
</dbReference>
<dbReference type="PROSITE" id="PS00107">
    <property type="entry name" value="PROTEIN_KINASE_ATP"/>
    <property type="match status" value="1"/>
</dbReference>
<dbReference type="Gene3D" id="1.10.510.10">
    <property type="entry name" value="Transferase(Phosphotransferase) domain 1"/>
    <property type="match status" value="1"/>
</dbReference>
<evidence type="ECO:0000256" key="2">
    <source>
        <dbReference type="ARBA" id="ARBA00022527"/>
    </source>
</evidence>
<dbReference type="PROSITE" id="PS00108">
    <property type="entry name" value="PROTEIN_KINASE_ST"/>
    <property type="match status" value="1"/>
</dbReference>
<keyword evidence="11" id="KW-0472">Membrane</keyword>
<evidence type="ECO:0000256" key="6">
    <source>
        <dbReference type="ARBA" id="ARBA00022840"/>
    </source>
</evidence>
<dbReference type="InterPro" id="IPR000719">
    <property type="entry name" value="Prot_kinase_dom"/>
</dbReference>
<dbReference type="Gene3D" id="1.25.40.10">
    <property type="entry name" value="Tetratricopeptide repeat domain"/>
    <property type="match status" value="1"/>
</dbReference>
<name>A0A2Z4Y944_SUMC1</name>
<organism evidence="13 14">
    <name type="scientific">Sumerlaea chitinivorans</name>
    <dbReference type="NCBI Taxonomy" id="2250252"/>
    <lineage>
        <taxon>Bacteria</taxon>
        <taxon>Candidatus Sumerlaeota</taxon>
        <taxon>Candidatus Sumerlaeia</taxon>
        <taxon>Candidatus Sumerlaeales</taxon>
        <taxon>Candidatus Sumerlaeaceae</taxon>
        <taxon>Candidatus Sumerlaea</taxon>
    </lineage>
</organism>
<evidence type="ECO:0000256" key="7">
    <source>
        <dbReference type="ARBA" id="ARBA00047899"/>
    </source>
</evidence>